<comment type="caution">
    <text evidence="4">The sequence shown here is derived from an EMBL/GenBank/DDBJ whole genome shotgun (WGS) entry which is preliminary data.</text>
</comment>
<comment type="subcellular location">
    <subcellularLocation>
        <location evidence="1">Membrane</location>
    </subcellularLocation>
</comment>
<evidence type="ECO:0000256" key="1">
    <source>
        <dbReference type="ARBA" id="ARBA00004370"/>
    </source>
</evidence>
<dbReference type="PANTHER" id="PTHR31234:SF55">
    <property type="entry name" value="LATE EMBRYOGENESIS ABUNDANT (LEA) HYDROXYPROLINE-RICH GLYCOPROTEIN FAMILY"/>
    <property type="match status" value="1"/>
</dbReference>
<name>A0A1R3HE32_9ROSI</name>
<dbReference type="PANTHER" id="PTHR31234">
    <property type="entry name" value="LATE EMBRYOGENESIS ABUNDANT (LEA) HYDROXYPROLINE-RICH GLYCOPROTEIN FAMILY"/>
    <property type="match status" value="1"/>
</dbReference>
<accession>A0A1R3HE32</accession>
<keyword evidence="3" id="KW-0812">Transmembrane</keyword>
<sequence length="254" mass="28093">MQSPPPPLPHGYPPAMGYPPPPMMYPHGGYGPPLPPGYSPYPYGHPPPGTVIIYPATPPNRAAACARGCLAAMIIIVILICLSSLLTWAILRPQTPVFHVDNMSVTNFNTSTPFTATWNTNISVQNPNHKLRVYFDRIMVVVLYDEEDMLGDTWLNPILMETKTNTTVNAVIAVNGSAENAVPIWVSQEMSKDRRELGAVIFSLRFRIWATFKSGNWWTRSLVMKVSCEDLKVKFDASSGALEPGKRDDCAVYA</sequence>
<organism evidence="4 5">
    <name type="scientific">Corchorus olitorius</name>
    <dbReference type="NCBI Taxonomy" id="93759"/>
    <lineage>
        <taxon>Eukaryota</taxon>
        <taxon>Viridiplantae</taxon>
        <taxon>Streptophyta</taxon>
        <taxon>Embryophyta</taxon>
        <taxon>Tracheophyta</taxon>
        <taxon>Spermatophyta</taxon>
        <taxon>Magnoliopsida</taxon>
        <taxon>eudicotyledons</taxon>
        <taxon>Gunneridae</taxon>
        <taxon>Pentapetalae</taxon>
        <taxon>rosids</taxon>
        <taxon>malvids</taxon>
        <taxon>Malvales</taxon>
        <taxon>Malvaceae</taxon>
        <taxon>Grewioideae</taxon>
        <taxon>Apeibeae</taxon>
        <taxon>Corchorus</taxon>
    </lineage>
</organism>
<reference evidence="5" key="1">
    <citation type="submission" date="2013-09" db="EMBL/GenBank/DDBJ databases">
        <title>Corchorus olitorius genome sequencing.</title>
        <authorList>
            <person name="Alam M."/>
            <person name="Haque M.S."/>
            <person name="Islam M.S."/>
            <person name="Emdad E.M."/>
            <person name="Islam M.M."/>
            <person name="Ahmed B."/>
            <person name="Halim A."/>
            <person name="Hossen Q.M.M."/>
            <person name="Hossain M.Z."/>
            <person name="Ahmed R."/>
            <person name="Khan M.M."/>
            <person name="Islam R."/>
            <person name="Rashid M.M."/>
            <person name="Khan S.A."/>
            <person name="Rahman M.S."/>
            <person name="Alam M."/>
            <person name="Yahiya A.S."/>
            <person name="Khan M.S."/>
            <person name="Azam M.S."/>
            <person name="Haque T."/>
            <person name="Lashkar M.Z.H."/>
            <person name="Akhand A.I."/>
            <person name="Morshed G."/>
            <person name="Roy S."/>
            <person name="Uddin K.S."/>
            <person name="Rabeya T."/>
            <person name="Hossain A.S."/>
            <person name="Chowdhury A."/>
            <person name="Snigdha A.R."/>
            <person name="Mortoza M.S."/>
            <person name="Matin S.A."/>
            <person name="Hoque S.M.E."/>
            <person name="Islam M.K."/>
            <person name="Roy D.K."/>
            <person name="Haider R."/>
            <person name="Moosa M.M."/>
            <person name="Elias S.M."/>
            <person name="Hasan A.M."/>
            <person name="Jahan S."/>
            <person name="Shafiuddin M."/>
            <person name="Mahmood N."/>
            <person name="Shommy N.S."/>
        </authorList>
    </citation>
    <scope>NUCLEOTIDE SEQUENCE [LARGE SCALE GENOMIC DNA]</scope>
    <source>
        <strain evidence="5">cv. O-4</strain>
    </source>
</reference>
<gene>
    <name evidence="4" type="ORF">COLO4_29586</name>
</gene>
<keyword evidence="2 3" id="KW-0472">Membrane</keyword>
<keyword evidence="3" id="KW-1133">Transmembrane helix</keyword>
<dbReference type="OrthoDB" id="695142at2759"/>
<evidence type="ECO:0000313" key="4">
    <source>
        <dbReference type="EMBL" id="OMO68580.1"/>
    </source>
</evidence>
<dbReference type="GO" id="GO:0005886">
    <property type="term" value="C:plasma membrane"/>
    <property type="evidence" value="ECO:0007669"/>
    <property type="project" value="TreeGrafter"/>
</dbReference>
<keyword evidence="5" id="KW-1185">Reference proteome</keyword>
<dbReference type="AlphaFoldDB" id="A0A1R3HE32"/>
<feature type="transmembrane region" description="Helical" evidence="3">
    <location>
        <begin position="69"/>
        <end position="91"/>
    </location>
</feature>
<dbReference type="Proteomes" id="UP000187203">
    <property type="component" value="Unassembled WGS sequence"/>
</dbReference>
<proteinExistence type="predicted"/>
<dbReference type="EMBL" id="AWUE01020375">
    <property type="protein sequence ID" value="OMO68580.1"/>
    <property type="molecule type" value="Genomic_DNA"/>
</dbReference>
<protein>
    <submittedName>
        <fullName evidence="4">Late embryogenesis abundant protein, LEA-14</fullName>
    </submittedName>
</protein>
<evidence type="ECO:0000256" key="3">
    <source>
        <dbReference type="SAM" id="Phobius"/>
    </source>
</evidence>
<evidence type="ECO:0000256" key="2">
    <source>
        <dbReference type="ARBA" id="ARBA00023136"/>
    </source>
</evidence>
<dbReference type="InterPro" id="IPR044839">
    <property type="entry name" value="NDR1-like"/>
</dbReference>
<dbReference type="GO" id="GO:0098542">
    <property type="term" value="P:defense response to other organism"/>
    <property type="evidence" value="ECO:0007669"/>
    <property type="project" value="InterPro"/>
</dbReference>
<evidence type="ECO:0000313" key="5">
    <source>
        <dbReference type="Proteomes" id="UP000187203"/>
    </source>
</evidence>